<proteinExistence type="predicted"/>
<dbReference type="Proteomes" id="UP000001441">
    <property type="component" value="Plasmid pALVIN02"/>
</dbReference>
<name>D3RWG1_ALLVD</name>
<sequence>MRGQRFTEPTQDRSHPSRSVGRLTLPFMVLAILGSTAWADQRYTIRYALRHGHNSVSHIRTVTAETERTAIEIVKGQAQSERPGYRFVLKSVTVQQASPTSYRIQYEMRQGSRSVSYSKIIRAETERTAIEIARSTAESERPGYTFILKSLTRRD</sequence>
<evidence type="ECO:0000313" key="2">
    <source>
        <dbReference type="Proteomes" id="UP000001441"/>
    </source>
</evidence>
<geneLocation type="plasmid" evidence="1 2">
    <name>pALVIN02</name>
</geneLocation>
<keyword evidence="1" id="KW-0614">Plasmid</keyword>
<evidence type="ECO:0000313" key="1">
    <source>
        <dbReference type="EMBL" id="ADC64173.1"/>
    </source>
</evidence>
<dbReference type="KEGG" id="alv:Alvin_3282"/>
<dbReference type="HOGENOM" id="CLU_1691821_0_0_6"/>
<protein>
    <submittedName>
        <fullName evidence="1">Uncharacterized protein</fullName>
    </submittedName>
</protein>
<reference evidence="1 2" key="1">
    <citation type="journal article" date="2011" name="Stand. Genomic Sci.">
        <title>Complete genome sequence of Allochromatium vinosum DSM 180(T).</title>
        <authorList>
            <person name="Weissgerber T."/>
            <person name="Zigann R."/>
            <person name="Bruce D."/>
            <person name="Chang Y.J."/>
            <person name="Detter J.C."/>
            <person name="Han C."/>
            <person name="Hauser L."/>
            <person name="Jeffries C.D."/>
            <person name="Land M."/>
            <person name="Munk A.C."/>
            <person name="Tapia R."/>
            <person name="Dahl C."/>
        </authorList>
    </citation>
    <scope>NUCLEOTIDE SEQUENCE [LARGE SCALE GENOMIC DNA]</scope>
    <source>
        <strain evidence="2">ATCC 17899 / DSM 180 / NBRC 103801 / NCIMB 10441 / D</strain>
        <plasmid evidence="2">Plasmid pALVIN02</plasmid>
    </source>
</reference>
<keyword evidence="2" id="KW-1185">Reference proteome</keyword>
<organism evidence="1 2">
    <name type="scientific">Allochromatium vinosum (strain ATCC 17899 / DSM 180 / NBRC 103801 / NCIMB 10441 / D)</name>
    <name type="common">Chromatium vinosum</name>
    <dbReference type="NCBI Taxonomy" id="572477"/>
    <lineage>
        <taxon>Bacteria</taxon>
        <taxon>Pseudomonadati</taxon>
        <taxon>Pseudomonadota</taxon>
        <taxon>Gammaproteobacteria</taxon>
        <taxon>Chromatiales</taxon>
        <taxon>Chromatiaceae</taxon>
        <taxon>Allochromatium</taxon>
    </lineage>
</organism>
<dbReference type="EMBL" id="CP001898">
    <property type="protein sequence ID" value="ADC64173.1"/>
    <property type="molecule type" value="Genomic_DNA"/>
</dbReference>
<gene>
    <name evidence="1" type="ordered locus">Alvin_3282</name>
</gene>
<dbReference type="AlphaFoldDB" id="D3RWG1"/>
<accession>D3RWG1</accession>